<dbReference type="GO" id="GO:0005524">
    <property type="term" value="F:ATP binding"/>
    <property type="evidence" value="ECO:0007669"/>
    <property type="project" value="UniProtKB-KW"/>
</dbReference>
<keyword evidence="14" id="KW-0289">Folate biosynthesis</keyword>
<dbReference type="GO" id="GO:0046872">
    <property type="term" value="F:metal ion binding"/>
    <property type="evidence" value="ECO:0007669"/>
    <property type="project" value="UniProtKB-KW"/>
</dbReference>
<evidence type="ECO:0000259" key="20">
    <source>
        <dbReference type="Pfam" id="PF08245"/>
    </source>
</evidence>
<dbReference type="PANTHER" id="PTHR11136">
    <property type="entry name" value="FOLYLPOLYGLUTAMATE SYNTHASE-RELATED"/>
    <property type="match status" value="1"/>
</dbReference>
<evidence type="ECO:0000256" key="17">
    <source>
        <dbReference type="ARBA" id="ARBA00049161"/>
    </source>
</evidence>
<dbReference type="NCBIfam" id="TIGR01499">
    <property type="entry name" value="folC"/>
    <property type="match status" value="1"/>
</dbReference>
<keyword evidence="13" id="KW-0460">Magnesium</keyword>
<evidence type="ECO:0000256" key="14">
    <source>
        <dbReference type="ARBA" id="ARBA00022909"/>
    </source>
</evidence>
<dbReference type="InterPro" id="IPR001645">
    <property type="entry name" value="Folylpolyglutamate_synth"/>
</dbReference>
<dbReference type="InterPro" id="IPR004101">
    <property type="entry name" value="Mur_ligase_C"/>
</dbReference>
<dbReference type="FunFam" id="3.40.1190.10:FF:000004">
    <property type="entry name" value="Dihydrofolate synthase/folylpolyglutamate synthase"/>
    <property type="match status" value="1"/>
</dbReference>
<evidence type="ECO:0000256" key="13">
    <source>
        <dbReference type="ARBA" id="ARBA00022842"/>
    </source>
</evidence>
<dbReference type="Proteomes" id="UP001139648">
    <property type="component" value="Unassembled WGS sequence"/>
</dbReference>
<comment type="cofactor">
    <cofactor evidence="1">
        <name>Mg(2+)</name>
        <dbReference type="ChEBI" id="CHEBI:18420"/>
    </cofactor>
</comment>
<evidence type="ECO:0000256" key="5">
    <source>
        <dbReference type="ARBA" id="ARBA00011245"/>
    </source>
</evidence>
<dbReference type="Pfam" id="PF08245">
    <property type="entry name" value="Mur_ligase_M"/>
    <property type="match status" value="1"/>
</dbReference>
<name>A0A9X2JYI0_9ACTN</name>
<dbReference type="Gene3D" id="3.40.1190.10">
    <property type="entry name" value="Mur-like, catalytic domain"/>
    <property type="match status" value="1"/>
</dbReference>
<reference evidence="21" key="1">
    <citation type="submission" date="2022-06" db="EMBL/GenBank/DDBJ databases">
        <title>Sequencing the genomes of 1000 actinobacteria strains.</title>
        <authorList>
            <person name="Klenk H.-P."/>
        </authorList>
    </citation>
    <scope>NUCLEOTIDE SEQUENCE</scope>
    <source>
        <strain evidence="21">DSM 46694</strain>
    </source>
</reference>
<dbReference type="AlphaFoldDB" id="A0A9X2JYI0"/>
<dbReference type="EMBL" id="JAMZEB010000002">
    <property type="protein sequence ID" value="MCP2353843.1"/>
    <property type="molecule type" value="Genomic_DNA"/>
</dbReference>
<evidence type="ECO:0000256" key="18">
    <source>
        <dbReference type="PIRNR" id="PIRNR001563"/>
    </source>
</evidence>
<evidence type="ECO:0000256" key="10">
    <source>
        <dbReference type="ARBA" id="ARBA00022723"/>
    </source>
</evidence>
<keyword evidence="12 18" id="KW-0067">ATP-binding</keyword>
<dbReference type="PANTHER" id="PTHR11136:SF0">
    <property type="entry name" value="DIHYDROFOLATE SYNTHETASE-RELATED"/>
    <property type="match status" value="1"/>
</dbReference>
<dbReference type="Pfam" id="PF02875">
    <property type="entry name" value="Mur_ligase_C"/>
    <property type="match status" value="1"/>
</dbReference>
<dbReference type="InterPro" id="IPR013221">
    <property type="entry name" value="Mur_ligase_cen"/>
</dbReference>
<dbReference type="GO" id="GO:0004326">
    <property type="term" value="F:tetrahydrofolylpolyglutamate synthase activity"/>
    <property type="evidence" value="ECO:0007669"/>
    <property type="project" value="UniProtKB-EC"/>
</dbReference>
<evidence type="ECO:0000256" key="4">
    <source>
        <dbReference type="ARBA" id="ARBA00008276"/>
    </source>
</evidence>
<evidence type="ECO:0000256" key="3">
    <source>
        <dbReference type="ARBA" id="ARBA00005150"/>
    </source>
</evidence>
<keyword evidence="10" id="KW-0479">Metal-binding</keyword>
<evidence type="ECO:0000313" key="21">
    <source>
        <dbReference type="EMBL" id="MCP2353843.1"/>
    </source>
</evidence>
<dbReference type="GO" id="GO:0008841">
    <property type="term" value="F:dihydrofolate synthase activity"/>
    <property type="evidence" value="ECO:0007669"/>
    <property type="project" value="UniProtKB-EC"/>
</dbReference>
<keyword evidence="11 18" id="KW-0547">Nucleotide-binding</keyword>
<evidence type="ECO:0000256" key="11">
    <source>
        <dbReference type="ARBA" id="ARBA00022741"/>
    </source>
</evidence>
<dbReference type="EC" id="6.3.2.12" evidence="6"/>
<evidence type="ECO:0000256" key="9">
    <source>
        <dbReference type="ARBA" id="ARBA00022598"/>
    </source>
</evidence>
<protein>
    <recommendedName>
        <fullName evidence="8">Dihydrofolate synthase/folylpolyglutamate synthase</fullName>
        <ecNumber evidence="6">6.3.2.12</ecNumber>
        <ecNumber evidence="7">6.3.2.17</ecNumber>
    </recommendedName>
    <alternativeName>
        <fullName evidence="15">Tetrahydrofolylpolyglutamate synthase</fullName>
    </alternativeName>
</protein>
<comment type="catalytic activity">
    <reaction evidence="17">
        <text>7,8-dihydropteroate + L-glutamate + ATP = 7,8-dihydrofolate + ADP + phosphate + H(+)</text>
        <dbReference type="Rhea" id="RHEA:23584"/>
        <dbReference type="ChEBI" id="CHEBI:15378"/>
        <dbReference type="ChEBI" id="CHEBI:17839"/>
        <dbReference type="ChEBI" id="CHEBI:29985"/>
        <dbReference type="ChEBI" id="CHEBI:30616"/>
        <dbReference type="ChEBI" id="CHEBI:43474"/>
        <dbReference type="ChEBI" id="CHEBI:57451"/>
        <dbReference type="ChEBI" id="CHEBI:456216"/>
        <dbReference type="EC" id="6.3.2.12"/>
    </reaction>
</comment>
<dbReference type="EC" id="6.3.2.17" evidence="7"/>
<evidence type="ECO:0000256" key="8">
    <source>
        <dbReference type="ARBA" id="ARBA00019357"/>
    </source>
</evidence>
<dbReference type="GO" id="GO:0046656">
    <property type="term" value="P:folic acid biosynthetic process"/>
    <property type="evidence" value="ECO:0007669"/>
    <property type="project" value="UniProtKB-KW"/>
</dbReference>
<evidence type="ECO:0000256" key="12">
    <source>
        <dbReference type="ARBA" id="ARBA00022840"/>
    </source>
</evidence>
<dbReference type="Gene3D" id="3.90.190.20">
    <property type="entry name" value="Mur ligase, C-terminal domain"/>
    <property type="match status" value="1"/>
</dbReference>
<keyword evidence="22" id="KW-1185">Reference proteome</keyword>
<proteinExistence type="inferred from homology"/>
<dbReference type="SUPFAM" id="SSF53244">
    <property type="entry name" value="MurD-like peptide ligases, peptide-binding domain"/>
    <property type="match status" value="1"/>
</dbReference>
<comment type="similarity">
    <text evidence="4 18">Belongs to the folylpolyglutamate synthase family.</text>
</comment>
<evidence type="ECO:0000256" key="6">
    <source>
        <dbReference type="ARBA" id="ARBA00013023"/>
    </source>
</evidence>
<dbReference type="GO" id="GO:0005737">
    <property type="term" value="C:cytoplasm"/>
    <property type="evidence" value="ECO:0007669"/>
    <property type="project" value="TreeGrafter"/>
</dbReference>
<comment type="catalytic activity">
    <reaction evidence="16">
        <text>(6S)-5,6,7,8-tetrahydrofolyl-(gamma-L-Glu)(n) + L-glutamate + ATP = (6S)-5,6,7,8-tetrahydrofolyl-(gamma-L-Glu)(n+1) + ADP + phosphate + H(+)</text>
        <dbReference type="Rhea" id="RHEA:10580"/>
        <dbReference type="Rhea" id="RHEA-COMP:14738"/>
        <dbReference type="Rhea" id="RHEA-COMP:14740"/>
        <dbReference type="ChEBI" id="CHEBI:15378"/>
        <dbReference type="ChEBI" id="CHEBI:29985"/>
        <dbReference type="ChEBI" id="CHEBI:30616"/>
        <dbReference type="ChEBI" id="CHEBI:43474"/>
        <dbReference type="ChEBI" id="CHEBI:141005"/>
        <dbReference type="ChEBI" id="CHEBI:456216"/>
        <dbReference type="EC" id="6.3.2.17"/>
    </reaction>
</comment>
<comment type="pathway">
    <text evidence="3">Cofactor biosynthesis; tetrahydrofolylpolyglutamate biosynthesis.</text>
</comment>
<comment type="subunit">
    <text evidence="5">Monomer.</text>
</comment>
<comment type="caution">
    <text evidence="21">The sequence shown here is derived from an EMBL/GenBank/DDBJ whole genome shotgun (WGS) entry which is preliminary data.</text>
</comment>
<evidence type="ECO:0000313" key="22">
    <source>
        <dbReference type="Proteomes" id="UP001139648"/>
    </source>
</evidence>
<organism evidence="21 22">
    <name type="scientific">Nonomuraea thailandensis</name>
    <dbReference type="NCBI Taxonomy" id="1188745"/>
    <lineage>
        <taxon>Bacteria</taxon>
        <taxon>Bacillati</taxon>
        <taxon>Actinomycetota</taxon>
        <taxon>Actinomycetes</taxon>
        <taxon>Streptosporangiales</taxon>
        <taxon>Streptosporangiaceae</taxon>
        <taxon>Nonomuraea</taxon>
    </lineage>
</organism>
<evidence type="ECO:0000256" key="1">
    <source>
        <dbReference type="ARBA" id="ARBA00001946"/>
    </source>
</evidence>
<dbReference type="InterPro" id="IPR036565">
    <property type="entry name" value="Mur-like_cat_sf"/>
</dbReference>
<dbReference type="PIRSF" id="PIRSF001563">
    <property type="entry name" value="Folylpolyglu_synth"/>
    <property type="match status" value="1"/>
</dbReference>
<feature type="domain" description="Mur ligase central" evidence="20">
    <location>
        <begin position="35"/>
        <end position="261"/>
    </location>
</feature>
<dbReference type="RefSeq" id="WP_253740367.1">
    <property type="nucleotide sequence ID" value="NZ_BAABKA010000089.1"/>
</dbReference>
<dbReference type="SUPFAM" id="SSF53623">
    <property type="entry name" value="MurD-like peptide ligases, catalytic domain"/>
    <property type="match status" value="1"/>
</dbReference>
<evidence type="ECO:0000256" key="2">
    <source>
        <dbReference type="ARBA" id="ARBA00004799"/>
    </source>
</evidence>
<evidence type="ECO:0000259" key="19">
    <source>
        <dbReference type="Pfam" id="PF02875"/>
    </source>
</evidence>
<feature type="domain" description="Mur ligase C-terminal" evidence="19">
    <location>
        <begin position="287"/>
        <end position="413"/>
    </location>
</feature>
<accession>A0A9X2JYI0</accession>
<evidence type="ECO:0000256" key="16">
    <source>
        <dbReference type="ARBA" id="ARBA00047493"/>
    </source>
</evidence>
<keyword evidence="9 18" id="KW-0436">Ligase</keyword>
<dbReference type="InterPro" id="IPR036615">
    <property type="entry name" value="Mur_ligase_C_dom_sf"/>
</dbReference>
<sequence length="429" mass="45673">MDRGVEWDFEPTLDRIAALLDLLGSPQRAYPVIHIAGTNGKTSTARLTETLLRERNLRVGRFTSPHLVSMRERITVDGEPLSEERFSQVYEEVIPYVELADTQGRRIQFFELLTAMAFAAFADTPVDVAVVETGMGGSWDATNVADGTVSVITPISLDHTDRLGPDIPSIAGEKAGIIKAGATTILAQQELEAAEVLMRRVADVGAVVAREGLEFGVLSREVAIGGQLLTLRGLKGVYDEVYLPLYGAHQASNAVCALAAVEALTGGDDPLDVELVRAAFAQASSPGRMEVVRRTPTVVIDAAHNPGGMQASLDGLHEAFDFAKVIGVVGVMHDKDVAGLLELLEPVLDEIVVTRNSSPRSMSAEELAALAEPLFGEERVHVVERLDDAIDRAIGMADAEGEFSGTGVLITGSVVTAGDARLLLKADGT</sequence>
<comment type="pathway">
    <text evidence="2">Cofactor biosynthesis; tetrahydrofolate biosynthesis; 7,8-dihydrofolate from 2-amino-4-hydroxy-6-hydroxymethyl-7,8-dihydropteridine diphosphate and 4-aminobenzoate: step 2/2.</text>
</comment>
<evidence type="ECO:0000256" key="7">
    <source>
        <dbReference type="ARBA" id="ARBA00013025"/>
    </source>
</evidence>
<evidence type="ECO:0000256" key="15">
    <source>
        <dbReference type="ARBA" id="ARBA00030592"/>
    </source>
</evidence>
<gene>
    <name evidence="21" type="ORF">HD597_000863</name>
</gene>